<keyword evidence="1" id="KW-1133">Transmembrane helix</keyword>
<accession>A0ABS8P5Z4</accession>
<evidence type="ECO:0000313" key="3">
    <source>
        <dbReference type="Proteomes" id="UP001199469"/>
    </source>
</evidence>
<sequence length="62" mass="6566">MDVGEPRPQADDSEIPALALIATGLMFLNTSTGAQTAWLVLTVLVAVAARLDWTAAAQRLDQ</sequence>
<gene>
    <name evidence="2" type="ORF">LQ327_09815</name>
</gene>
<comment type="caution">
    <text evidence="2">The sequence shown here is derived from an EMBL/GenBank/DDBJ whole genome shotgun (WGS) entry which is preliminary data.</text>
</comment>
<dbReference type="RefSeq" id="WP_230732080.1">
    <property type="nucleotide sequence ID" value="NZ_JAJNDB010000001.1"/>
</dbReference>
<proteinExistence type="predicted"/>
<evidence type="ECO:0008006" key="4">
    <source>
        <dbReference type="Google" id="ProtNLM"/>
    </source>
</evidence>
<keyword evidence="1" id="KW-0472">Membrane</keyword>
<evidence type="ECO:0000256" key="1">
    <source>
        <dbReference type="SAM" id="Phobius"/>
    </source>
</evidence>
<feature type="transmembrane region" description="Helical" evidence="1">
    <location>
        <begin position="36"/>
        <end position="53"/>
    </location>
</feature>
<organism evidence="2 3">
    <name type="scientific">Actinomycetospora endophytica</name>
    <dbReference type="NCBI Taxonomy" id="2291215"/>
    <lineage>
        <taxon>Bacteria</taxon>
        <taxon>Bacillati</taxon>
        <taxon>Actinomycetota</taxon>
        <taxon>Actinomycetes</taxon>
        <taxon>Pseudonocardiales</taxon>
        <taxon>Pseudonocardiaceae</taxon>
        <taxon>Actinomycetospora</taxon>
    </lineage>
</organism>
<reference evidence="2 3" key="1">
    <citation type="submission" date="2021-11" db="EMBL/GenBank/DDBJ databases">
        <title>Draft genome sequence of Actinomycetospora sp. SF1 isolated from the rhizosphere soil.</title>
        <authorList>
            <person name="Duangmal K."/>
            <person name="Chantavorakit T."/>
        </authorList>
    </citation>
    <scope>NUCLEOTIDE SEQUENCE [LARGE SCALE GENOMIC DNA]</scope>
    <source>
        <strain evidence="2 3">TBRC 5722</strain>
    </source>
</reference>
<protein>
    <recommendedName>
        <fullName evidence="4">Low temperature requirement A protein (LtrA)</fullName>
    </recommendedName>
</protein>
<name>A0ABS8P5Z4_9PSEU</name>
<evidence type="ECO:0000313" key="2">
    <source>
        <dbReference type="EMBL" id="MCD2193675.1"/>
    </source>
</evidence>
<dbReference type="Proteomes" id="UP001199469">
    <property type="component" value="Unassembled WGS sequence"/>
</dbReference>
<keyword evidence="3" id="KW-1185">Reference proteome</keyword>
<keyword evidence="1" id="KW-0812">Transmembrane</keyword>
<dbReference type="EMBL" id="JAJNDB010000001">
    <property type="protein sequence ID" value="MCD2193675.1"/>
    <property type="molecule type" value="Genomic_DNA"/>
</dbReference>